<dbReference type="PRINTS" id="PR00100">
    <property type="entry name" value="AOTCASE"/>
</dbReference>
<dbReference type="PANTHER" id="PTHR45753">
    <property type="entry name" value="ORNITHINE CARBAMOYLTRANSFERASE, MITOCHONDRIAL"/>
    <property type="match status" value="1"/>
</dbReference>
<accession>A0A395LXN6</accession>
<comment type="similarity">
    <text evidence="2 7">Belongs to the aspartate/ornithine carbamoyltransferase superfamily. ATCase family.</text>
</comment>
<organism evidence="10 11">
    <name type="scientific">Candidatus Thermochlorobacter aerophilus</name>
    <dbReference type="NCBI Taxonomy" id="1868324"/>
    <lineage>
        <taxon>Bacteria</taxon>
        <taxon>Pseudomonadati</taxon>
        <taxon>Chlorobiota</taxon>
        <taxon>Chlorobiia</taxon>
        <taxon>Chlorobiales</taxon>
        <taxon>Candidatus Thermochlorobacteriaceae</taxon>
        <taxon>Candidatus Thermochlorobacter</taxon>
    </lineage>
</organism>
<evidence type="ECO:0000256" key="5">
    <source>
        <dbReference type="ARBA" id="ARBA00043884"/>
    </source>
</evidence>
<comment type="subunit">
    <text evidence="7">Heterododecamer (2C3:3R2) of six catalytic PyrB chains organized as two trimers (C3), and six regulatory PyrI chains organized as three dimers (R2).</text>
</comment>
<evidence type="ECO:0000313" key="11">
    <source>
        <dbReference type="Proteomes" id="UP000266389"/>
    </source>
</evidence>
<keyword evidence="4 7" id="KW-0665">Pyrimidine biosynthesis</keyword>
<dbReference type="Proteomes" id="UP000266389">
    <property type="component" value="Unassembled WGS sequence"/>
</dbReference>
<feature type="binding site" evidence="7">
    <location>
        <position position="166"/>
    </location>
    <ligand>
        <name>L-aspartate</name>
        <dbReference type="ChEBI" id="CHEBI:29991"/>
    </ligand>
</feature>
<dbReference type="GO" id="GO:0044205">
    <property type="term" value="P:'de novo' UMP biosynthetic process"/>
    <property type="evidence" value="ECO:0007669"/>
    <property type="project" value="UniProtKB-UniRule"/>
</dbReference>
<evidence type="ECO:0000256" key="4">
    <source>
        <dbReference type="ARBA" id="ARBA00022975"/>
    </source>
</evidence>
<dbReference type="InterPro" id="IPR006130">
    <property type="entry name" value="Asp/Orn_carbamoylTrfase"/>
</dbReference>
<reference evidence="10 11" key="1">
    <citation type="journal article" date="2011" name="ISME J.">
        <title>Community ecology of hot spring cyanobacterial mats: predominant populations and their functional potential.</title>
        <authorList>
            <person name="Klatt C.G."/>
            <person name="Wood J.M."/>
            <person name="Rusch D.B."/>
            <person name="Bateson M.M."/>
            <person name="Hamamura N."/>
            <person name="Heidelberg J.F."/>
            <person name="Grossman A.R."/>
            <person name="Bhaya D."/>
            <person name="Cohan F.M."/>
            <person name="Kuhl M."/>
            <person name="Bryant D.A."/>
            <person name="Ward D.M."/>
        </authorList>
    </citation>
    <scope>NUCLEOTIDE SEQUENCE [LARGE SCALE GENOMIC DNA]</scope>
    <source>
        <strain evidence="10">OS</strain>
    </source>
</reference>
<sequence>MKHLLGLYRASAQEIDLILQQAAFFKAALLNAPHESFSILRGKTVVLAFFENSTRTRTSFELAVRRLGGNVLNFSSATSSLQKGETLLDTIANIEAMQVDAFVIRHGESGAAEIVAKHTKKAVINAGDGMHEHPTQALLDMFTLQETFGKLSDLRILILGDILHSRVARSDIFGLQKMGATVSVCAPPTLLPVGIEQFGVKVFADVKTALENCDAVIVLRLQLEREAAGFIPSLREYNTFFALTDETLAAVTHKVFVLHPGPVNREIELSSMVTDRDDTMGKSESLILKQVTNGVAVRMAVLKLLLEQS</sequence>
<dbReference type="PANTHER" id="PTHR45753:SF6">
    <property type="entry name" value="ASPARTATE CARBAMOYLTRANSFERASE"/>
    <property type="match status" value="1"/>
</dbReference>
<dbReference type="GO" id="GO:0006520">
    <property type="term" value="P:amino acid metabolic process"/>
    <property type="evidence" value="ECO:0007669"/>
    <property type="project" value="InterPro"/>
</dbReference>
<feature type="binding site" evidence="7">
    <location>
        <position position="55"/>
    </location>
    <ligand>
        <name>carbamoyl phosphate</name>
        <dbReference type="ChEBI" id="CHEBI:58228"/>
    </ligand>
</feature>
<dbReference type="NCBIfam" id="NF002032">
    <property type="entry name" value="PRK00856.1"/>
    <property type="match status" value="1"/>
</dbReference>
<dbReference type="NCBIfam" id="TIGR00670">
    <property type="entry name" value="asp_carb_tr"/>
    <property type="match status" value="1"/>
</dbReference>
<dbReference type="InterPro" id="IPR006131">
    <property type="entry name" value="Asp_carbamoyltransf_Asp/Orn-bd"/>
</dbReference>
<proteinExistence type="inferred from homology"/>
<dbReference type="InterPro" id="IPR036901">
    <property type="entry name" value="Asp/Orn_carbamoylTrfase_sf"/>
</dbReference>
<feature type="binding site" evidence="7">
    <location>
        <position position="56"/>
    </location>
    <ligand>
        <name>carbamoyl phosphate</name>
        <dbReference type="ChEBI" id="CHEBI:58228"/>
    </ligand>
</feature>
<evidence type="ECO:0000256" key="6">
    <source>
        <dbReference type="ARBA" id="ARBA00048859"/>
    </source>
</evidence>
<protein>
    <recommendedName>
        <fullName evidence="7">Aspartate carbamoyltransferase</fullName>
        <ecNumber evidence="7">2.1.3.2</ecNumber>
    </recommendedName>
    <alternativeName>
        <fullName evidence="7">Aspartate transcarbamylase</fullName>
        <shortName evidence="7">ATCase</shortName>
    </alternativeName>
</protein>
<evidence type="ECO:0000256" key="3">
    <source>
        <dbReference type="ARBA" id="ARBA00022679"/>
    </source>
</evidence>
<dbReference type="Pfam" id="PF00185">
    <property type="entry name" value="OTCace"/>
    <property type="match status" value="1"/>
</dbReference>
<feature type="domain" description="Aspartate/ornithine carbamoyltransferase Asp/Orn-binding" evidence="8">
    <location>
        <begin position="153"/>
        <end position="304"/>
    </location>
</feature>
<dbReference type="EMBL" id="PHFL01000067">
    <property type="protein sequence ID" value="RFM23333.1"/>
    <property type="molecule type" value="Genomic_DNA"/>
</dbReference>
<dbReference type="InterPro" id="IPR002082">
    <property type="entry name" value="Asp_carbamoyltransf"/>
</dbReference>
<feature type="binding site" evidence="7">
    <location>
        <position position="220"/>
    </location>
    <ligand>
        <name>L-aspartate</name>
        <dbReference type="ChEBI" id="CHEBI:29991"/>
    </ligand>
</feature>
<evidence type="ECO:0000259" key="8">
    <source>
        <dbReference type="Pfam" id="PF00185"/>
    </source>
</evidence>
<dbReference type="PRINTS" id="PR00101">
    <property type="entry name" value="ATCASE"/>
</dbReference>
<comment type="function">
    <text evidence="5 7">Catalyzes the condensation of carbamoyl phosphate and aspartate to form carbamoyl aspartate and inorganic phosphate, the committed step in the de novo pyrimidine nucleotide biosynthesis pathway.</text>
</comment>
<comment type="caution">
    <text evidence="10">The sequence shown here is derived from an EMBL/GenBank/DDBJ whole genome shotgun (WGS) entry which is preliminary data.</text>
</comment>
<dbReference type="GO" id="GO:0004070">
    <property type="term" value="F:aspartate carbamoyltransferase activity"/>
    <property type="evidence" value="ECO:0007669"/>
    <property type="project" value="UniProtKB-UniRule"/>
</dbReference>
<feature type="domain" description="Aspartate/ornithine carbamoyltransferase carbamoyl-P binding" evidence="9">
    <location>
        <begin position="2"/>
        <end position="146"/>
    </location>
</feature>
<gene>
    <name evidence="7" type="primary">pyrB</name>
    <name evidence="10" type="ORF">D0433_11755</name>
</gene>
<feature type="binding site" evidence="7">
    <location>
        <position position="261"/>
    </location>
    <ligand>
        <name>carbamoyl phosphate</name>
        <dbReference type="ChEBI" id="CHEBI:58228"/>
    </ligand>
</feature>
<feature type="binding site" evidence="7">
    <location>
        <position position="262"/>
    </location>
    <ligand>
        <name>carbamoyl phosphate</name>
        <dbReference type="ChEBI" id="CHEBI:58228"/>
    </ligand>
</feature>
<keyword evidence="3 7" id="KW-0808">Transferase</keyword>
<dbReference type="HAMAP" id="MF_00001">
    <property type="entry name" value="Asp_carb_tr"/>
    <property type="match status" value="1"/>
</dbReference>
<feature type="binding site" evidence="7">
    <location>
        <position position="133"/>
    </location>
    <ligand>
        <name>carbamoyl phosphate</name>
        <dbReference type="ChEBI" id="CHEBI:58228"/>
    </ligand>
</feature>
<comment type="pathway">
    <text evidence="1 7">Pyrimidine metabolism; UMP biosynthesis via de novo pathway; (S)-dihydroorotate from bicarbonate: step 2/3.</text>
</comment>
<name>A0A395LXN6_9BACT</name>
<evidence type="ECO:0000313" key="10">
    <source>
        <dbReference type="EMBL" id="RFM23333.1"/>
    </source>
</evidence>
<feature type="binding site" evidence="7">
    <location>
        <position position="105"/>
    </location>
    <ligand>
        <name>carbamoyl phosphate</name>
        <dbReference type="ChEBI" id="CHEBI:58228"/>
    </ligand>
</feature>
<evidence type="ECO:0000256" key="7">
    <source>
        <dbReference type="HAMAP-Rule" id="MF_00001"/>
    </source>
</evidence>
<dbReference type="Pfam" id="PF02729">
    <property type="entry name" value="OTCace_N"/>
    <property type="match status" value="1"/>
</dbReference>
<dbReference type="PROSITE" id="PS00097">
    <property type="entry name" value="CARBAMOYLTRANSFERASE"/>
    <property type="match status" value="1"/>
</dbReference>
<dbReference type="UniPathway" id="UPA00070">
    <property type="reaction ID" value="UER00116"/>
</dbReference>
<dbReference type="GO" id="GO:0016597">
    <property type="term" value="F:amino acid binding"/>
    <property type="evidence" value="ECO:0007669"/>
    <property type="project" value="InterPro"/>
</dbReference>
<feature type="binding site" evidence="7">
    <location>
        <position position="83"/>
    </location>
    <ligand>
        <name>L-aspartate</name>
        <dbReference type="ChEBI" id="CHEBI:29991"/>
    </ligand>
</feature>
<feature type="binding site" evidence="7">
    <location>
        <position position="136"/>
    </location>
    <ligand>
        <name>carbamoyl phosphate</name>
        <dbReference type="ChEBI" id="CHEBI:58228"/>
    </ligand>
</feature>
<evidence type="ECO:0000256" key="1">
    <source>
        <dbReference type="ARBA" id="ARBA00004852"/>
    </source>
</evidence>
<evidence type="ECO:0000259" key="9">
    <source>
        <dbReference type="Pfam" id="PF02729"/>
    </source>
</evidence>
<evidence type="ECO:0000256" key="2">
    <source>
        <dbReference type="ARBA" id="ARBA00008896"/>
    </source>
</evidence>
<dbReference type="SUPFAM" id="SSF53671">
    <property type="entry name" value="Aspartate/ornithine carbamoyltransferase"/>
    <property type="match status" value="1"/>
</dbReference>
<dbReference type="InterPro" id="IPR006132">
    <property type="entry name" value="Asp/Orn_carbamoyltranf_P-bd"/>
</dbReference>
<dbReference type="GO" id="GO:0006207">
    <property type="term" value="P:'de novo' pyrimidine nucleobase biosynthetic process"/>
    <property type="evidence" value="ECO:0007669"/>
    <property type="project" value="InterPro"/>
</dbReference>
<dbReference type="EC" id="2.1.3.2" evidence="7"/>
<dbReference type="AlphaFoldDB" id="A0A395LXN6"/>
<dbReference type="Gene3D" id="3.40.50.1370">
    <property type="entry name" value="Aspartate/ornithine carbamoyltransferase"/>
    <property type="match status" value="2"/>
</dbReference>
<dbReference type="GO" id="GO:0005829">
    <property type="term" value="C:cytosol"/>
    <property type="evidence" value="ECO:0007669"/>
    <property type="project" value="TreeGrafter"/>
</dbReference>
<comment type="catalytic activity">
    <reaction evidence="6 7">
        <text>carbamoyl phosphate + L-aspartate = N-carbamoyl-L-aspartate + phosphate + H(+)</text>
        <dbReference type="Rhea" id="RHEA:20013"/>
        <dbReference type="ChEBI" id="CHEBI:15378"/>
        <dbReference type="ChEBI" id="CHEBI:29991"/>
        <dbReference type="ChEBI" id="CHEBI:32814"/>
        <dbReference type="ChEBI" id="CHEBI:43474"/>
        <dbReference type="ChEBI" id="CHEBI:58228"/>
        <dbReference type="EC" id="2.1.3.2"/>
    </reaction>
</comment>